<dbReference type="CDD" id="cd10336">
    <property type="entry name" value="SLC6sbd_Tyt1-Like"/>
    <property type="match status" value="1"/>
</dbReference>
<name>A0A1M6KAB9_PARC5</name>
<dbReference type="PRINTS" id="PR00176">
    <property type="entry name" value="NANEUSMPORT"/>
</dbReference>
<feature type="transmembrane region" description="Helical" evidence="7">
    <location>
        <begin position="12"/>
        <end position="33"/>
    </location>
</feature>
<dbReference type="InterPro" id="IPR047218">
    <property type="entry name" value="YocR/YhdH-like"/>
</dbReference>
<keyword evidence="2 6" id="KW-0813">Transport</keyword>
<dbReference type="AlphaFoldDB" id="A0A1M6KAB9"/>
<feature type="transmembrane region" description="Helical" evidence="7">
    <location>
        <begin position="428"/>
        <end position="452"/>
    </location>
</feature>
<evidence type="ECO:0000256" key="5">
    <source>
        <dbReference type="ARBA" id="ARBA00023136"/>
    </source>
</evidence>
<evidence type="ECO:0000313" key="8">
    <source>
        <dbReference type="EMBL" id="SHJ55925.1"/>
    </source>
</evidence>
<evidence type="ECO:0000256" key="7">
    <source>
        <dbReference type="SAM" id="Phobius"/>
    </source>
</evidence>
<feature type="transmembrane region" description="Helical" evidence="7">
    <location>
        <begin position="150"/>
        <end position="168"/>
    </location>
</feature>
<feature type="transmembrane region" description="Helical" evidence="7">
    <location>
        <begin position="264"/>
        <end position="286"/>
    </location>
</feature>
<protein>
    <recommendedName>
        <fullName evidence="6">Transporter</fullName>
    </recommendedName>
</protein>
<dbReference type="SUPFAM" id="SSF161070">
    <property type="entry name" value="SNF-like"/>
    <property type="match status" value="1"/>
</dbReference>
<evidence type="ECO:0000256" key="2">
    <source>
        <dbReference type="ARBA" id="ARBA00022448"/>
    </source>
</evidence>
<comment type="subcellular location">
    <subcellularLocation>
        <location evidence="1">Membrane</location>
        <topology evidence="1">Multi-pass membrane protein</topology>
    </subcellularLocation>
</comment>
<dbReference type="InterPro" id="IPR037272">
    <property type="entry name" value="SNS_sf"/>
</dbReference>
<evidence type="ECO:0000256" key="1">
    <source>
        <dbReference type="ARBA" id="ARBA00004141"/>
    </source>
</evidence>
<comment type="similarity">
    <text evidence="6">Belongs to the sodium:neurotransmitter symporter (SNF) (TC 2.A.22) family.</text>
</comment>
<gene>
    <name evidence="8" type="ORF">SAMN02745912_00349</name>
</gene>
<feature type="transmembrane region" description="Helical" evidence="7">
    <location>
        <begin position="180"/>
        <end position="208"/>
    </location>
</feature>
<dbReference type="PROSITE" id="PS00610">
    <property type="entry name" value="NA_NEUROTRAN_SYMP_1"/>
    <property type="match status" value="1"/>
</dbReference>
<sequence length="454" mass="48493">MESNNLQKRDGFGSKLGIIAAAAGSAIGLGNIWKFPYITGENGGAAFIIVYLICIALIGFPVMLSEFIIGRRAQKNAIGSFKKLAPGTPWFLTGWMGVVAAFFILAFYGVVAGWCLDYIVKAITNSFAGQTTEQIGNAFTGLISNPWQPVIWQIIFMALTAFIVLAGVKDGIEKYAKILMPLLLGIIIILDIRAITLPGSGAGLAFLFKPDFSKLSAQGVLTALGHAFFSLSLGMGTMITYGSYIQKKENLADTAIQVTIADTLIALLAGVAIFPAVFAFGIEPGAGPGLVFVTLPNVFQQMPGGYFFGLLFFILLTVAALTSSISILEVVVAYVVEDMNINRKKAAVVAALLITILGIPCSLAMGPMANIKLLGGRNFFDTLDYIASNWLLPLGGLFISIFVGWILGKENVEDEVTCGGVKISYLPFFMFLARFIAPIAIAIVFLNGIGVLKF</sequence>
<dbReference type="PANTHER" id="PTHR42948:SF1">
    <property type="entry name" value="TRANSPORTER"/>
    <property type="match status" value="1"/>
</dbReference>
<evidence type="ECO:0000256" key="4">
    <source>
        <dbReference type="ARBA" id="ARBA00022989"/>
    </source>
</evidence>
<dbReference type="InterPro" id="IPR000175">
    <property type="entry name" value="Na/ntran_symport"/>
</dbReference>
<proteinExistence type="inferred from homology"/>
<feature type="transmembrane region" description="Helical" evidence="7">
    <location>
        <begin position="45"/>
        <end position="69"/>
    </location>
</feature>
<keyword evidence="3 6" id="KW-0812">Transmembrane</keyword>
<feature type="transmembrane region" description="Helical" evidence="7">
    <location>
        <begin position="346"/>
        <end position="365"/>
    </location>
</feature>
<dbReference type="EMBL" id="FRAG01000002">
    <property type="protein sequence ID" value="SHJ55925.1"/>
    <property type="molecule type" value="Genomic_DNA"/>
</dbReference>
<dbReference type="NCBIfam" id="NF037979">
    <property type="entry name" value="Na_transp"/>
    <property type="match status" value="1"/>
</dbReference>
<organism evidence="8 9">
    <name type="scientific">Paramaledivibacter caminithermalis (strain DSM 15212 / CIP 107654 / DViRD3)</name>
    <name type="common">Clostridium caminithermale</name>
    <dbReference type="NCBI Taxonomy" id="1121301"/>
    <lineage>
        <taxon>Bacteria</taxon>
        <taxon>Bacillati</taxon>
        <taxon>Bacillota</taxon>
        <taxon>Clostridia</taxon>
        <taxon>Peptostreptococcales</taxon>
        <taxon>Caminicellaceae</taxon>
        <taxon>Paramaledivibacter</taxon>
    </lineage>
</organism>
<feature type="transmembrane region" description="Helical" evidence="7">
    <location>
        <begin position="306"/>
        <end position="334"/>
    </location>
</feature>
<dbReference type="PANTHER" id="PTHR42948">
    <property type="entry name" value="TRANSPORTER"/>
    <property type="match status" value="1"/>
</dbReference>
<feature type="transmembrane region" description="Helical" evidence="7">
    <location>
        <begin position="385"/>
        <end position="407"/>
    </location>
</feature>
<keyword evidence="5 7" id="KW-0472">Membrane</keyword>
<evidence type="ECO:0000313" key="9">
    <source>
        <dbReference type="Proteomes" id="UP000184465"/>
    </source>
</evidence>
<dbReference type="Pfam" id="PF00209">
    <property type="entry name" value="SNF"/>
    <property type="match status" value="2"/>
</dbReference>
<keyword evidence="9" id="KW-1185">Reference proteome</keyword>
<keyword evidence="4 7" id="KW-1133">Transmembrane helix</keyword>
<reference evidence="8 9" key="1">
    <citation type="submission" date="2016-11" db="EMBL/GenBank/DDBJ databases">
        <authorList>
            <person name="Jaros S."/>
            <person name="Januszkiewicz K."/>
            <person name="Wedrychowicz H."/>
        </authorList>
    </citation>
    <scope>NUCLEOTIDE SEQUENCE [LARGE SCALE GENOMIC DNA]</scope>
    <source>
        <strain evidence="8 9">DSM 15212</strain>
    </source>
</reference>
<dbReference type="OrthoDB" id="9762833at2"/>
<evidence type="ECO:0000256" key="3">
    <source>
        <dbReference type="ARBA" id="ARBA00022692"/>
    </source>
</evidence>
<feature type="transmembrane region" description="Helical" evidence="7">
    <location>
        <begin position="220"/>
        <end position="244"/>
    </location>
</feature>
<evidence type="ECO:0000256" key="6">
    <source>
        <dbReference type="RuleBase" id="RU003732"/>
    </source>
</evidence>
<dbReference type="GO" id="GO:0015293">
    <property type="term" value="F:symporter activity"/>
    <property type="evidence" value="ECO:0007669"/>
    <property type="project" value="UniProtKB-KW"/>
</dbReference>
<dbReference type="GO" id="GO:0016020">
    <property type="term" value="C:membrane"/>
    <property type="evidence" value="ECO:0007669"/>
    <property type="project" value="UniProtKB-SubCell"/>
</dbReference>
<dbReference type="PROSITE" id="PS50267">
    <property type="entry name" value="NA_NEUROTRAN_SYMP_3"/>
    <property type="match status" value="1"/>
</dbReference>
<dbReference type="Proteomes" id="UP000184465">
    <property type="component" value="Unassembled WGS sequence"/>
</dbReference>
<accession>A0A1M6KAB9</accession>
<feature type="transmembrane region" description="Helical" evidence="7">
    <location>
        <begin position="90"/>
        <end position="111"/>
    </location>
</feature>
<keyword evidence="6" id="KW-0769">Symport</keyword>
<dbReference type="RefSeq" id="WP_073146660.1">
    <property type="nucleotide sequence ID" value="NZ_FRAG01000002.1"/>
</dbReference>